<name>A0A1M6L7X7_9FLAO</name>
<dbReference type="RefSeq" id="WP_072765553.1">
    <property type="nucleotide sequence ID" value="NZ_FQYX01000030.1"/>
</dbReference>
<gene>
    <name evidence="1" type="ORF">SAMN04487911_13014</name>
</gene>
<accession>A0A1M6L7X7</accession>
<dbReference type="STRING" id="558155.SAMN04487911_13014"/>
<dbReference type="EMBL" id="FQYX01000030">
    <property type="protein sequence ID" value="SHJ67297.1"/>
    <property type="molecule type" value="Genomic_DNA"/>
</dbReference>
<evidence type="ECO:0000313" key="1">
    <source>
        <dbReference type="EMBL" id="SHJ67297.1"/>
    </source>
</evidence>
<dbReference type="Proteomes" id="UP000184231">
    <property type="component" value="Unassembled WGS sequence"/>
</dbReference>
<evidence type="ECO:0008006" key="3">
    <source>
        <dbReference type="Google" id="ProtNLM"/>
    </source>
</evidence>
<keyword evidence="2" id="KW-1185">Reference proteome</keyword>
<evidence type="ECO:0000313" key="2">
    <source>
        <dbReference type="Proteomes" id="UP000184231"/>
    </source>
</evidence>
<protein>
    <recommendedName>
        <fullName evidence="3">DUF4136 domain-containing protein</fullName>
    </recommendedName>
</protein>
<sequence>MTKNITNGFLILLIALTLNSCGSAKVYVKPNTNFNRDMSLTVRGTDNDAAGLIGELQFALTSNGFNVVSESVARNGINLSQKGEIENSNFDIKSQLYKSIELKSVYVLIPRYNWHIYAFSYRITNFQAELVDLFSGEVVMNISFQGDRTPTGVTNRVIEELNKQLK</sequence>
<reference evidence="1 2" key="1">
    <citation type="submission" date="2016-11" db="EMBL/GenBank/DDBJ databases">
        <authorList>
            <person name="Jaros S."/>
            <person name="Januszkiewicz K."/>
            <person name="Wedrychowicz H."/>
        </authorList>
    </citation>
    <scope>NUCLEOTIDE SEQUENCE [LARGE SCALE GENOMIC DNA]</scope>
    <source>
        <strain evidence="1 2">CGMCC 1.8863</strain>
    </source>
</reference>
<organism evidence="1 2">
    <name type="scientific">Arenibacter nanhaiticus</name>
    <dbReference type="NCBI Taxonomy" id="558155"/>
    <lineage>
        <taxon>Bacteria</taxon>
        <taxon>Pseudomonadati</taxon>
        <taxon>Bacteroidota</taxon>
        <taxon>Flavobacteriia</taxon>
        <taxon>Flavobacteriales</taxon>
        <taxon>Flavobacteriaceae</taxon>
        <taxon>Arenibacter</taxon>
    </lineage>
</organism>
<proteinExistence type="predicted"/>
<dbReference type="AlphaFoldDB" id="A0A1M6L7X7"/>